<sequence length="281" mass="31043">MLQPCKDNIKEGLVANIDEAVPDVAVQNEGSLSLITSENFPVFRQDGLSASLAKLDANAMLAPCTQQAWKLFVVPKFFTVSVSAKGEGMECFSMLTSSKNSEGHLVLAAAVFYGEGSNMRAECLALLDGLKMVLHYGLGDYCFAIESDSQTLVHVVIGKVEVSWKYVAASGPMHVTGVKGEEIPDSWRGKPALDGLKMFLRYSLEVGFIKLSSDSNSKERDVKVHAQQTCDHISYIENRKCCAQHNSNLQQLVLLVIHNDVDVVLCIVHEFSHLRIIRRRR</sequence>
<dbReference type="Pfam" id="PF13456">
    <property type="entry name" value="RVT_3"/>
    <property type="match status" value="1"/>
</dbReference>
<comment type="caution">
    <text evidence="2">The sequence shown here is derived from an EMBL/GenBank/DDBJ whole genome shotgun (WGS) entry which is preliminary data.</text>
</comment>
<dbReference type="Proteomes" id="UP001642360">
    <property type="component" value="Unassembled WGS sequence"/>
</dbReference>
<dbReference type="InterPro" id="IPR002156">
    <property type="entry name" value="RNaseH_domain"/>
</dbReference>
<protein>
    <recommendedName>
        <fullName evidence="1">RNase H type-1 domain-containing protein</fullName>
    </recommendedName>
</protein>
<evidence type="ECO:0000313" key="2">
    <source>
        <dbReference type="EMBL" id="CAK9169096.1"/>
    </source>
</evidence>
<evidence type="ECO:0000313" key="3">
    <source>
        <dbReference type="Proteomes" id="UP001642360"/>
    </source>
</evidence>
<dbReference type="SUPFAM" id="SSF53098">
    <property type="entry name" value="Ribonuclease H-like"/>
    <property type="match status" value="1"/>
</dbReference>
<dbReference type="InterPro" id="IPR012337">
    <property type="entry name" value="RNaseH-like_sf"/>
</dbReference>
<organism evidence="2 3">
    <name type="scientific">Ilex paraguariensis</name>
    <name type="common">yerba mate</name>
    <dbReference type="NCBI Taxonomy" id="185542"/>
    <lineage>
        <taxon>Eukaryota</taxon>
        <taxon>Viridiplantae</taxon>
        <taxon>Streptophyta</taxon>
        <taxon>Embryophyta</taxon>
        <taxon>Tracheophyta</taxon>
        <taxon>Spermatophyta</taxon>
        <taxon>Magnoliopsida</taxon>
        <taxon>eudicotyledons</taxon>
        <taxon>Gunneridae</taxon>
        <taxon>Pentapetalae</taxon>
        <taxon>asterids</taxon>
        <taxon>campanulids</taxon>
        <taxon>Aquifoliales</taxon>
        <taxon>Aquifoliaceae</taxon>
        <taxon>Ilex</taxon>
    </lineage>
</organism>
<gene>
    <name evidence="2" type="ORF">ILEXP_LOCUS38538</name>
</gene>
<keyword evidence="3" id="KW-1185">Reference proteome</keyword>
<dbReference type="EMBL" id="CAUOFW020005237">
    <property type="protein sequence ID" value="CAK9169096.1"/>
    <property type="molecule type" value="Genomic_DNA"/>
</dbReference>
<dbReference type="AlphaFoldDB" id="A0ABC8TMN2"/>
<reference evidence="2 3" key="1">
    <citation type="submission" date="2024-02" db="EMBL/GenBank/DDBJ databases">
        <authorList>
            <person name="Vignale AGUSTIN F."/>
            <person name="Sosa J E."/>
            <person name="Modenutti C."/>
        </authorList>
    </citation>
    <scope>NUCLEOTIDE SEQUENCE [LARGE SCALE GENOMIC DNA]</scope>
</reference>
<dbReference type="InterPro" id="IPR014710">
    <property type="entry name" value="RmlC-like_jellyroll"/>
</dbReference>
<accession>A0ABC8TMN2</accession>
<dbReference type="SUPFAM" id="SSF51182">
    <property type="entry name" value="RmlC-like cupins"/>
    <property type="match status" value="1"/>
</dbReference>
<dbReference type="Gene3D" id="3.30.420.10">
    <property type="entry name" value="Ribonuclease H-like superfamily/Ribonuclease H"/>
    <property type="match status" value="1"/>
</dbReference>
<feature type="domain" description="RNase H type-1" evidence="1">
    <location>
        <begin position="100"/>
        <end position="161"/>
    </location>
</feature>
<dbReference type="Gene3D" id="2.60.120.10">
    <property type="entry name" value="Jelly Rolls"/>
    <property type="match status" value="1"/>
</dbReference>
<dbReference type="InterPro" id="IPR036397">
    <property type="entry name" value="RNaseH_sf"/>
</dbReference>
<proteinExistence type="predicted"/>
<dbReference type="InterPro" id="IPR011051">
    <property type="entry name" value="RmlC_Cupin_sf"/>
</dbReference>
<name>A0ABC8TMN2_9AQUA</name>
<evidence type="ECO:0000259" key="1">
    <source>
        <dbReference type="Pfam" id="PF13456"/>
    </source>
</evidence>